<evidence type="ECO:0000256" key="1">
    <source>
        <dbReference type="SAM" id="MobiDB-lite"/>
    </source>
</evidence>
<dbReference type="Proteomes" id="UP001630127">
    <property type="component" value="Unassembled WGS sequence"/>
</dbReference>
<protein>
    <submittedName>
        <fullName evidence="2">Uncharacterized protein</fullName>
    </submittedName>
</protein>
<proteinExistence type="predicted"/>
<comment type="caution">
    <text evidence="2">The sequence shown here is derived from an EMBL/GenBank/DDBJ whole genome shotgun (WGS) entry which is preliminary data.</text>
</comment>
<organism evidence="2 3">
    <name type="scientific">Cinchona calisaya</name>
    <dbReference type="NCBI Taxonomy" id="153742"/>
    <lineage>
        <taxon>Eukaryota</taxon>
        <taxon>Viridiplantae</taxon>
        <taxon>Streptophyta</taxon>
        <taxon>Embryophyta</taxon>
        <taxon>Tracheophyta</taxon>
        <taxon>Spermatophyta</taxon>
        <taxon>Magnoliopsida</taxon>
        <taxon>eudicotyledons</taxon>
        <taxon>Gunneridae</taxon>
        <taxon>Pentapetalae</taxon>
        <taxon>asterids</taxon>
        <taxon>lamiids</taxon>
        <taxon>Gentianales</taxon>
        <taxon>Rubiaceae</taxon>
        <taxon>Cinchonoideae</taxon>
        <taxon>Cinchoneae</taxon>
        <taxon>Cinchona</taxon>
    </lineage>
</organism>
<gene>
    <name evidence="2" type="ORF">ACH5RR_020566</name>
</gene>
<reference evidence="2 3" key="1">
    <citation type="submission" date="2024-11" db="EMBL/GenBank/DDBJ databases">
        <title>A near-complete genome assembly of Cinchona calisaya.</title>
        <authorList>
            <person name="Lian D.C."/>
            <person name="Zhao X.W."/>
            <person name="Wei L."/>
        </authorList>
    </citation>
    <scope>NUCLEOTIDE SEQUENCE [LARGE SCALE GENOMIC DNA]</scope>
    <source>
        <tissue evidence="2">Nenye</tissue>
    </source>
</reference>
<evidence type="ECO:0000313" key="2">
    <source>
        <dbReference type="EMBL" id="KAL3517977.1"/>
    </source>
</evidence>
<accession>A0ABD2ZES8</accession>
<feature type="compositionally biased region" description="Low complexity" evidence="1">
    <location>
        <begin position="134"/>
        <end position="166"/>
    </location>
</feature>
<feature type="region of interest" description="Disordered" evidence="1">
    <location>
        <begin position="22"/>
        <end position="43"/>
    </location>
</feature>
<keyword evidence="3" id="KW-1185">Reference proteome</keyword>
<feature type="region of interest" description="Disordered" evidence="1">
    <location>
        <begin position="133"/>
        <end position="197"/>
    </location>
</feature>
<dbReference type="PANTHER" id="PTHR33257:SF46">
    <property type="entry name" value="OVATE FAMILY PROTEIN"/>
    <property type="match status" value="1"/>
</dbReference>
<dbReference type="AlphaFoldDB" id="A0ABD2ZES8"/>
<dbReference type="EMBL" id="JBJUIK010000009">
    <property type="protein sequence ID" value="KAL3517977.1"/>
    <property type="molecule type" value="Genomic_DNA"/>
</dbReference>
<evidence type="ECO:0000313" key="3">
    <source>
        <dbReference type="Proteomes" id="UP001630127"/>
    </source>
</evidence>
<feature type="region of interest" description="Disordered" evidence="1">
    <location>
        <begin position="59"/>
        <end position="86"/>
    </location>
</feature>
<name>A0ABD2ZES8_9GENT</name>
<sequence>MHTAISDVPIKPIKVKSEAKLYSSGGTCRHPSRQTSMSNSSNEVYYGDSSVAIPFRWESQPGTPKVKLSERRPLPPLTPPPSYLCTSPANARAHSVLKKHPAAEAATNNNNGSRILHTLLLPKLNLIKKSNVQSSPSLSSSSSSPSSSSSSPWSSSSSRVSVRSSPFTTPKSAGGQQRKRLSFSSSRKKDKENDDDDDVYESLVSRLCFGIPRNSSNNNISRSHGGSASLFKLLLTESA</sequence>
<dbReference type="PANTHER" id="PTHR33257">
    <property type="entry name" value="OS05G0165500 PROTEIN"/>
    <property type="match status" value="1"/>
</dbReference>
<feature type="compositionally biased region" description="Polar residues" evidence="1">
    <location>
        <begin position="33"/>
        <end position="43"/>
    </location>
</feature>